<reference evidence="2" key="1">
    <citation type="submission" date="2015-07" db="EMBL/GenBank/DDBJ databases">
        <title>Adaptation to a free-living lifestyle via gene acquisitions in the diplomonad Trepomonas sp. PC1.</title>
        <authorList>
            <person name="Xu F."/>
            <person name="Jerlstrom-Hultqvist J."/>
            <person name="Kolisko M."/>
            <person name="Simpson A.G.B."/>
            <person name="Roger A.J."/>
            <person name="Svard S.G."/>
            <person name="Andersson J.O."/>
        </authorList>
    </citation>
    <scope>NUCLEOTIDE SEQUENCE</scope>
    <source>
        <strain evidence="2">PC1</strain>
    </source>
</reference>
<name>A0A146JXR1_9EUKA</name>
<protein>
    <submittedName>
        <fullName evidence="2">Uncharacterized protein</fullName>
    </submittedName>
</protein>
<feature type="non-terminal residue" evidence="2">
    <location>
        <position position="396"/>
    </location>
</feature>
<gene>
    <name evidence="2" type="ORF">TPC1_31198</name>
</gene>
<accession>A0A146JXR1</accession>
<feature type="non-terminal residue" evidence="2">
    <location>
        <position position="1"/>
    </location>
</feature>
<evidence type="ECO:0000313" key="2">
    <source>
        <dbReference type="EMBL" id="JAP89307.1"/>
    </source>
</evidence>
<sequence length="396" mass="46466">LTLKLGTTGPSWCYYNLQIGYVRQQDKFFVIDLAKNKIKKSIKLQRSYFNDPAFIIDQKYYEINNGVTKIDIITEIVSHQALSIPKMITKAFVFSGTLIVVHDETVKVMDLLTFEFSEICKFVKCNRIFQYSQNEIATIQDNEILVLNLTNYHQKRISKIGIQNLITLACNNDIIQFGQKIENYLYDYPCRTHFKNSIPSVLDDKLLICDDGGHMELIQHQIFSKVEDRTLQFVRPLQKCNVEIPTQKDEAEGLLQIKSRNELEQKIDALLKLKNEATVQIDVRKIMNPSYEEEQRKLELALEAQYANIEKKIKQIDQEIEQIRQQLQTQNKSEVEQFVLKDIEELFKKLIYTKDKQIELLRQKVEFSTEKLSFKEKIALFTKGRQSYIKEKLISQ</sequence>
<keyword evidence="1" id="KW-0175">Coiled coil</keyword>
<evidence type="ECO:0000256" key="1">
    <source>
        <dbReference type="SAM" id="Coils"/>
    </source>
</evidence>
<dbReference type="AlphaFoldDB" id="A0A146JXR1"/>
<proteinExistence type="predicted"/>
<dbReference type="EMBL" id="GDID01007299">
    <property type="protein sequence ID" value="JAP89307.1"/>
    <property type="molecule type" value="Transcribed_RNA"/>
</dbReference>
<feature type="coiled-coil region" evidence="1">
    <location>
        <begin position="260"/>
        <end position="333"/>
    </location>
</feature>
<organism evidence="2">
    <name type="scientific">Trepomonas sp. PC1</name>
    <dbReference type="NCBI Taxonomy" id="1076344"/>
    <lineage>
        <taxon>Eukaryota</taxon>
        <taxon>Metamonada</taxon>
        <taxon>Diplomonadida</taxon>
        <taxon>Hexamitidae</taxon>
        <taxon>Hexamitinae</taxon>
        <taxon>Trepomonas</taxon>
    </lineage>
</organism>